<dbReference type="RefSeq" id="WP_190417079.1">
    <property type="nucleotide sequence ID" value="NZ_JAAOCA010000003.1"/>
</dbReference>
<dbReference type="PRINTS" id="PR00081">
    <property type="entry name" value="GDHRDH"/>
</dbReference>
<dbReference type="InterPro" id="IPR036291">
    <property type="entry name" value="NAD(P)-bd_dom_sf"/>
</dbReference>
<evidence type="ECO:0000259" key="4">
    <source>
        <dbReference type="SMART" id="SM00822"/>
    </source>
</evidence>
<evidence type="ECO:0000256" key="2">
    <source>
        <dbReference type="ARBA" id="ARBA00023002"/>
    </source>
</evidence>
<dbReference type="EMBL" id="JAAOCA010000003">
    <property type="protein sequence ID" value="MBD1597609.1"/>
    <property type="molecule type" value="Genomic_DNA"/>
</dbReference>
<organism evidence="5 6">
    <name type="scientific">Pseudomonas typographi</name>
    <dbReference type="NCBI Taxonomy" id="2715964"/>
    <lineage>
        <taxon>Bacteria</taxon>
        <taxon>Pseudomonadati</taxon>
        <taxon>Pseudomonadota</taxon>
        <taxon>Gammaproteobacteria</taxon>
        <taxon>Pseudomonadales</taxon>
        <taxon>Pseudomonadaceae</taxon>
        <taxon>Pseudomonas</taxon>
    </lineage>
</organism>
<feature type="domain" description="Ketoreductase" evidence="4">
    <location>
        <begin position="3"/>
        <end position="182"/>
    </location>
</feature>
<comment type="similarity">
    <text evidence="1 3">Belongs to the short-chain dehydrogenases/reductases (SDR) family.</text>
</comment>
<evidence type="ECO:0000256" key="3">
    <source>
        <dbReference type="RuleBase" id="RU000363"/>
    </source>
</evidence>
<protein>
    <submittedName>
        <fullName evidence="5">SDR family NAD(P)-dependent oxidoreductase</fullName>
    </submittedName>
</protein>
<dbReference type="InterPro" id="IPR057326">
    <property type="entry name" value="KR_dom"/>
</dbReference>
<dbReference type="Gene3D" id="3.40.50.720">
    <property type="entry name" value="NAD(P)-binding Rossmann-like Domain"/>
    <property type="match status" value="1"/>
</dbReference>
<evidence type="ECO:0000256" key="1">
    <source>
        <dbReference type="ARBA" id="ARBA00006484"/>
    </source>
</evidence>
<keyword evidence="6" id="KW-1185">Reference proteome</keyword>
<dbReference type="InterPro" id="IPR020904">
    <property type="entry name" value="Sc_DH/Rdtase_CS"/>
</dbReference>
<dbReference type="PRINTS" id="PR00080">
    <property type="entry name" value="SDRFAMILY"/>
</dbReference>
<dbReference type="InterPro" id="IPR002347">
    <property type="entry name" value="SDR_fam"/>
</dbReference>
<dbReference type="Pfam" id="PF00106">
    <property type="entry name" value="adh_short"/>
    <property type="match status" value="1"/>
</dbReference>
<dbReference type="PANTHER" id="PTHR43976">
    <property type="entry name" value="SHORT CHAIN DEHYDROGENASE"/>
    <property type="match status" value="1"/>
</dbReference>
<sequence length="279" mass="29035">MAETWFITGAARGLGAGIAEAALAAGHNLVVSSRRLEALQRLLDQAPERVLALHLDVTDEAAGARAVEAALQRFGRVDVLVNNAGYGQLAPFEENRPEDADKQFATNVFGVFNLCRAVLPVMRQQRSGHVFNISSVAGLAGMGGAALYCASKFAVAGFSEALSQEVAQFGIHVTAVEPGGFRTDFLDASSAQFGGRNLGDYAAFTAKVKASAAAGNHQQAGDPLKLGEALLTLAASALPPLHFAAGSDALKVATDKLKRSAAELDQWQGLSRSTDGLSA</sequence>
<dbReference type="NCBIfam" id="NF004824">
    <property type="entry name" value="PRK06180.1"/>
    <property type="match status" value="1"/>
</dbReference>
<name>A0ABR7YWU7_9PSED</name>
<dbReference type="SUPFAM" id="SSF51735">
    <property type="entry name" value="NAD(P)-binding Rossmann-fold domains"/>
    <property type="match status" value="1"/>
</dbReference>
<comment type="caution">
    <text evidence="5">The sequence shown here is derived from an EMBL/GenBank/DDBJ whole genome shotgun (WGS) entry which is preliminary data.</text>
</comment>
<dbReference type="PANTHER" id="PTHR43976:SF16">
    <property type="entry name" value="SHORT-CHAIN DEHYDROGENASE_REDUCTASE FAMILY PROTEIN"/>
    <property type="match status" value="1"/>
</dbReference>
<reference evidence="5 6" key="1">
    <citation type="journal article" date="2020" name="Insects">
        <title>Bacteria Belonging to Pseudomonas typographi sp. nov. from the Bark Beetle Ips typographus Have Genomic Potential to Aid in the Host Ecology.</title>
        <authorList>
            <person name="Peral-Aranega E."/>
            <person name="Saati-Santamaria Z."/>
            <person name="Kolarik M."/>
            <person name="Rivas R."/>
            <person name="Garcia-Fraile P."/>
        </authorList>
    </citation>
    <scope>NUCLEOTIDE SEQUENCE [LARGE SCALE GENOMIC DNA]</scope>
    <source>
        <strain evidence="5 6">CA3A</strain>
    </source>
</reference>
<dbReference type="Proteomes" id="UP000805841">
    <property type="component" value="Unassembled WGS sequence"/>
</dbReference>
<evidence type="ECO:0000313" key="6">
    <source>
        <dbReference type="Proteomes" id="UP000805841"/>
    </source>
</evidence>
<gene>
    <name evidence="5" type="ORF">HAQ05_02630</name>
</gene>
<evidence type="ECO:0000313" key="5">
    <source>
        <dbReference type="EMBL" id="MBD1597609.1"/>
    </source>
</evidence>
<keyword evidence="2" id="KW-0560">Oxidoreductase</keyword>
<accession>A0ABR7YWU7</accession>
<proteinExistence type="inferred from homology"/>
<dbReference type="SMART" id="SM00822">
    <property type="entry name" value="PKS_KR"/>
    <property type="match status" value="1"/>
</dbReference>
<dbReference type="PROSITE" id="PS00061">
    <property type="entry name" value="ADH_SHORT"/>
    <property type="match status" value="1"/>
</dbReference>
<dbReference type="InterPro" id="IPR051911">
    <property type="entry name" value="SDR_oxidoreductase"/>
</dbReference>